<keyword evidence="1" id="KW-1133">Transmembrane helix</keyword>
<feature type="transmembrane region" description="Helical" evidence="1">
    <location>
        <begin position="106"/>
        <end position="130"/>
    </location>
</feature>
<keyword evidence="1" id="KW-0472">Membrane</keyword>
<gene>
    <name evidence="2" type="ORF">HNQ93_002296</name>
</gene>
<keyword evidence="3" id="KW-1185">Reference proteome</keyword>
<evidence type="ECO:0000256" key="1">
    <source>
        <dbReference type="SAM" id="Phobius"/>
    </source>
</evidence>
<dbReference type="AlphaFoldDB" id="A0A7W9WCJ2"/>
<comment type="caution">
    <text evidence="2">The sequence shown here is derived from an EMBL/GenBank/DDBJ whole genome shotgun (WGS) entry which is preliminary data.</text>
</comment>
<protein>
    <submittedName>
        <fullName evidence="2">Uncharacterized protein</fullName>
    </submittedName>
</protein>
<reference evidence="2 3" key="1">
    <citation type="submission" date="2020-08" db="EMBL/GenBank/DDBJ databases">
        <title>Genomic Encyclopedia of Type Strains, Phase IV (KMG-IV): sequencing the most valuable type-strain genomes for metagenomic binning, comparative biology and taxonomic classification.</title>
        <authorList>
            <person name="Goeker M."/>
        </authorList>
    </citation>
    <scope>NUCLEOTIDE SEQUENCE [LARGE SCALE GENOMIC DNA]</scope>
    <source>
        <strain evidence="2 3">DSM 26718</strain>
    </source>
</reference>
<dbReference type="EMBL" id="JACHGG010000003">
    <property type="protein sequence ID" value="MBB6059436.1"/>
    <property type="molecule type" value="Genomic_DNA"/>
</dbReference>
<name>A0A7W9WCJ2_9BACT</name>
<feature type="transmembrane region" description="Helical" evidence="1">
    <location>
        <begin position="6"/>
        <end position="24"/>
    </location>
</feature>
<dbReference type="RefSeq" id="WP_183404080.1">
    <property type="nucleotide sequence ID" value="NZ_JACHGG010000003.1"/>
</dbReference>
<keyword evidence="1" id="KW-0812">Transmembrane</keyword>
<evidence type="ECO:0000313" key="2">
    <source>
        <dbReference type="EMBL" id="MBB6059436.1"/>
    </source>
</evidence>
<accession>A0A7W9WCJ2</accession>
<feature type="transmembrane region" description="Helical" evidence="1">
    <location>
        <begin position="36"/>
        <end position="57"/>
    </location>
</feature>
<evidence type="ECO:0000313" key="3">
    <source>
        <dbReference type="Proteomes" id="UP000532746"/>
    </source>
</evidence>
<proteinExistence type="predicted"/>
<dbReference type="Proteomes" id="UP000532746">
    <property type="component" value="Unassembled WGS sequence"/>
</dbReference>
<sequence length="217" mass="24561">MSEFFGAYLIPVCLLGFYAPVLAIRRYWPAQQKPQLLKWIHLGGWGFSLLLVVVFVTWRVSLRGQWPDVLPFTLAWLAAGSYFLLRRKQMNWASKLYFGSWFIYPGFLAATFLLDRILFVTASIPVFLLMPQTEPYHSSNYTIRSANSLIGPPQITLLTPLASVLERQQGTSVNVDGRQYGALDSTLTLRVVSSAQDDTTAVIVSTASRQFQIQFTR</sequence>
<feature type="transmembrane region" description="Helical" evidence="1">
    <location>
        <begin position="69"/>
        <end position="85"/>
    </location>
</feature>
<organism evidence="2 3">
    <name type="scientific">Hymenobacter luteus</name>
    <dbReference type="NCBI Taxonomy" id="1411122"/>
    <lineage>
        <taxon>Bacteria</taxon>
        <taxon>Pseudomonadati</taxon>
        <taxon>Bacteroidota</taxon>
        <taxon>Cytophagia</taxon>
        <taxon>Cytophagales</taxon>
        <taxon>Hymenobacteraceae</taxon>
        <taxon>Hymenobacter</taxon>
    </lineage>
</organism>